<evidence type="ECO:0000313" key="3">
    <source>
        <dbReference type="Proteomes" id="UP000007799"/>
    </source>
</evidence>
<feature type="region of interest" description="Disordered" evidence="1">
    <location>
        <begin position="441"/>
        <end position="528"/>
    </location>
</feature>
<accession>F2UFH0</accession>
<evidence type="ECO:0000256" key="1">
    <source>
        <dbReference type="SAM" id="MobiDB-lite"/>
    </source>
</evidence>
<dbReference type="RefSeq" id="XP_004991995.1">
    <property type="nucleotide sequence ID" value="XM_004991938.1"/>
</dbReference>
<feature type="compositionally biased region" description="Polar residues" evidence="1">
    <location>
        <begin position="501"/>
        <end position="511"/>
    </location>
</feature>
<dbReference type="Proteomes" id="UP000007799">
    <property type="component" value="Unassembled WGS sequence"/>
</dbReference>
<feature type="compositionally biased region" description="Low complexity" evidence="1">
    <location>
        <begin position="324"/>
        <end position="338"/>
    </location>
</feature>
<dbReference type="InterPro" id="IPR032375">
    <property type="entry name" value="CCM2_C"/>
</dbReference>
<reference evidence="2" key="1">
    <citation type="submission" date="2009-08" db="EMBL/GenBank/DDBJ databases">
        <title>Annotation of Salpingoeca rosetta.</title>
        <authorList>
            <consortium name="The Broad Institute Genome Sequencing Platform"/>
            <person name="Russ C."/>
            <person name="Cuomo C."/>
            <person name="Burger G."/>
            <person name="Gray M.W."/>
            <person name="Holland P.W.H."/>
            <person name="King N."/>
            <person name="Lang F.B.F."/>
            <person name="Roger A.J."/>
            <person name="Ruiz-Trillo I."/>
            <person name="Young S.K."/>
            <person name="Zeng Q."/>
            <person name="Gargeya S."/>
            <person name="Alvarado L."/>
            <person name="Berlin A."/>
            <person name="Chapman S.B."/>
            <person name="Chen Z."/>
            <person name="Freedman E."/>
            <person name="Gellesch M."/>
            <person name="Goldberg J."/>
            <person name="Griggs A."/>
            <person name="Gujja S."/>
            <person name="Heilman E."/>
            <person name="Heiman D."/>
            <person name="Howarth C."/>
            <person name="Mehta T."/>
            <person name="Neiman D."/>
            <person name="Pearson M."/>
            <person name="Roberts A."/>
            <person name="Saif S."/>
            <person name="Shea T."/>
            <person name="Shenoy N."/>
            <person name="Sisk P."/>
            <person name="Stolte C."/>
            <person name="Sykes S."/>
            <person name="White J."/>
            <person name="Yandava C."/>
            <person name="Haas B."/>
            <person name="Nusbaum C."/>
            <person name="Birren B."/>
        </authorList>
    </citation>
    <scope>NUCLEOTIDE SEQUENCE [LARGE SCALE GENOMIC DNA]</scope>
    <source>
        <strain evidence="2">ATCC 50818</strain>
    </source>
</reference>
<dbReference type="EMBL" id="GL832972">
    <property type="protein sequence ID" value="EGD75538.1"/>
    <property type="molecule type" value="Genomic_DNA"/>
</dbReference>
<evidence type="ECO:0000313" key="2">
    <source>
        <dbReference type="EMBL" id="EGD75538.1"/>
    </source>
</evidence>
<name>F2UFH0_SALR5</name>
<dbReference type="CDD" id="cd13516">
    <property type="entry name" value="HHD_CCM2"/>
    <property type="match status" value="1"/>
</dbReference>
<feature type="compositionally biased region" description="Basic residues" evidence="1">
    <location>
        <begin position="373"/>
        <end position="383"/>
    </location>
</feature>
<dbReference type="OrthoDB" id="10685367at2759"/>
<sequence length="605" mass="68234">MATGYRRVRPRMQASDMRGNRVVQTNAFDRDELPLLGKNAGKVLFAHPAYPIPVTAMPTAYDWACGICGFYQKPPDAVQDDNDERYVARRGLFQSALTAIPNNFNVCSSCLKAKCNPWQAQRDAFTQGSPIRFFGLKCLGRLPVTDTWPAHDDQEALLEVLDDAMRNRDLRRRSGPHKFIAMSLSHLDVGDDPDFFKLDQHNPRTDESTKRYPITDAYSLTFVDDNPNFYVLLVVREGSHAVCHVFLLPTAELAVHIVETFDNAIQHLYTEAVLASLEDNIAAGIEGRLTIEEQMQRRRAEEAQRVRAAKRRAERERREEQQRIRQQQQQQQLMQQQREVAELRHRTMSDDEANDTYDEGDGGGMGGVDHVQLRRRISRRRPKTPTSPDRARTRPSQALMDTQGGASRARLSVFGLFGEEQEPPPAPRYNPAQRASFMKVNAFSEGDRRQTRPLRGMSVSTDDDGDATAARTLDMTASSPPPPPPPPSVPAPLAPGGGMTGAQQGASGSSPKEQRRKEREATASGEVKQYMQSLQPVFTTTEMAKFVKLLRTYRSTRDFADFTRQLLDLFGPSRYHHLPGLRAFLKPSDRPEYEAFLREHDIAVN</sequence>
<dbReference type="Pfam" id="PF23116">
    <property type="entry name" value="HHD_RTEL1"/>
    <property type="match status" value="1"/>
</dbReference>
<feature type="compositionally biased region" description="Basic and acidic residues" evidence="1">
    <location>
        <begin position="302"/>
        <end position="323"/>
    </location>
</feature>
<organism evidence="3">
    <name type="scientific">Salpingoeca rosetta (strain ATCC 50818 / BSB-021)</name>
    <dbReference type="NCBI Taxonomy" id="946362"/>
    <lineage>
        <taxon>Eukaryota</taxon>
        <taxon>Choanoflagellata</taxon>
        <taxon>Craspedida</taxon>
        <taxon>Salpingoecidae</taxon>
        <taxon>Salpingoeca</taxon>
    </lineage>
</organism>
<feature type="compositionally biased region" description="Pro residues" evidence="1">
    <location>
        <begin position="479"/>
        <end position="493"/>
    </location>
</feature>
<gene>
    <name evidence="2" type="ORF">PTSG_06608</name>
</gene>
<feature type="compositionally biased region" description="Basic and acidic residues" evidence="1">
    <location>
        <begin position="339"/>
        <end position="349"/>
    </location>
</feature>
<feature type="compositionally biased region" description="Basic and acidic residues" evidence="1">
    <location>
        <begin position="512"/>
        <end position="521"/>
    </location>
</feature>
<dbReference type="InParanoid" id="F2UFH0"/>
<keyword evidence="3" id="KW-1185">Reference proteome</keyword>
<dbReference type="KEGG" id="sre:PTSG_06608"/>
<proteinExistence type="predicted"/>
<feature type="compositionally biased region" description="Low complexity" evidence="1">
    <location>
        <begin position="467"/>
        <end position="478"/>
    </location>
</feature>
<dbReference type="AlphaFoldDB" id="F2UFH0"/>
<protein>
    <submittedName>
        <fullName evidence="2">Uncharacterized protein</fullName>
    </submittedName>
</protein>
<dbReference type="Gene3D" id="1.20.1160.20">
    <property type="match status" value="1"/>
</dbReference>
<feature type="region of interest" description="Disordered" evidence="1">
    <location>
        <begin position="302"/>
        <end position="406"/>
    </location>
</feature>
<feature type="compositionally biased region" description="Acidic residues" evidence="1">
    <location>
        <begin position="350"/>
        <end position="361"/>
    </location>
</feature>
<dbReference type="GeneID" id="16072554"/>